<dbReference type="AlphaFoldDB" id="A0A2P2K8H4"/>
<sequence>MEASKFNHILRCCQPPKNEIHGCDNKKMQFWSLMHHSFSFFPSKFSSDGYYKL</sequence>
<organism evidence="1">
    <name type="scientific">Rhizophora mucronata</name>
    <name type="common">Asiatic mangrove</name>
    <dbReference type="NCBI Taxonomy" id="61149"/>
    <lineage>
        <taxon>Eukaryota</taxon>
        <taxon>Viridiplantae</taxon>
        <taxon>Streptophyta</taxon>
        <taxon>Embryophyta</taxon>
        <taxon>Tracheophyta</taxon>
        <taxon>Spermatophyta</taxon>
        <taxon>Magnoliopsida</taxon>
        <taxon>eudicotyledons</taxon>
        <taxon>Gunneridae</taxon>
        <taxon>Pentapetalae</taxon>
        <taxon>rosids</taxon>
        <taxon>fabids</taxon>
        <taxon>Malpighiales</taxon>
        <taxon>Rhizophoraceae</taxon>
        <taxon>Rhizophora</taxon>
    </lineage>
</organism>
<reference evidence="1" key="1">
    <citation type="submission" date="2018-02" db="EMBL/GenBank/DDBJ databases">
        <title>Rhizophora mucronata_Transcriptome.</title>
        <authorList>
            <person name="Meera S.P."/>
            <person name="Sreeshan A."/>
            <person name="Augustine A."/>
        </authorList>
    </citation>
    <scope>NUCLEOTIDE SEQUENCE</scope>
    <source>
        <tissue evidence="1">Leaf</tissue>
    </source>
</reference>
<proteinExistence type="predicted"/>
<dbReference type="EMBL" id="GGEC01021518">
    <property type="protein sequence ID" value="MBX02002.1"/>
    <property type="molecule type" value="Transcribed_RNA"/>
</dbReference>
<name>A0A2P2K8H4_RHIMU</name>
<evidence type="ECO:0000313" key="1">
    <source>
        <dbReference type="EMBL" id="MBX02002.1"/>
    </source>
</evidence>
<accession>A0A2P2K8H4</accession>
<protein>
    <submittedName>
        <fullName evidence="1">Uncharacterized protein</fullName>
    </submittedName>
</protein>